<dbReference type="InParanoid" id="D2V4E8"/>
<keyword evidence="1" id="KW-0732">Signal</keyword>
<name>D2V4E8_NAEGR</name>
<dbReference type="GeneID" id="8862132"/>
<feature type="chain" id="PRO_5003037829" evidence="1">
    <location>
        <begin position="23"/>
        <end position="149"/>
    </location>
</feature>
<dbReference type="Gene3D" id="3.30.70.100">
    <property type="match status" value="1"/>
</dbReference>
<dbReference type="EMBL" id="GG738851">
    <property type="protein sequence ID" value="EFC48501.1"/>
    <property type="molecule type" value="Genomic_DNA"/>
</dbReference>
<sequence length="149" mass="17339">MKYILFVVGTLLVCIMSMVIHAENPHAGQVQHIVAFRYEANVTQSDKDQIMKTYFSLKERCVNPETHQPYILSFDGGYPNSPEGFDQKMEQIYIVTFKNVQDRDYFVGRPFHFPYDPLHDAFKNFVGPFLRKPIETGLIVMDFQVLNKP</sequence>
<evidence type="ECO:0000259" key="2">
    <source>
        <dbReference type="PROSITE" id="PS51502"/>
    </source>
</evidence>
<evidence type="ECO:0000313" key="4">
    <source>
        <dbReference type="Proteomes" id="UP000006671"/>
    </source>
</evidence>
<dbReference type="VEuPathDB" id="AmoebaDB:NAEGRDRAFT_63700"/>
<dbReference type="STRING" id="5762.D2V4E8"/>
<dbReference type="RefSeq" id="XP_002681245.1">
    <property type="nucleotide sequence ID" value="XM_002681199.1"/>
</dbReference>
<dbReference type="Pfam" id="PF07876">
    <property type="entry name" value="Dabb"/>
    <property type="match status" value="1"/>
</dbReference>
<evidence type="ECO:0000313" key="3">
    <source>
        <dbReference type="EMBL" id="EFC48501.1"/>
    </source>
</evidence>
<dbReference type="Proteomes" id="UP000006671">
    <property type="component" value="Unassembled WGS sequence"/>
</dbReference>
<protein>
    <submittedName>
        <fullName evidence="3">Predicted protein</fullName>
    </submittedName>
</protein>
<dbReference type="OrthoDB" id="1601230at2759"/>
<dbReference type="KEGG" id="ngr:NAEGRDRAFT_63700"/>
<proteinExistence type="predicted"/>
<dbReference type="InterPro" id="IPR013097">
    <property type="entry name" value="Dabb"/>
</dbReference>
<dbReference type="InterPro" id="IPR011008">
    <property type="entry name" value="Dimeric_a/b-barrel"/>
</dbReference>
<dbReference type="PROSITE" id="PS51502">
    <property type="entry name" value="S_R_A_B_BARREL"/>
    <property type="match status" value="1"/>
</dbReference>
<dbReference type="SUPFAM" id="SSF54909">
    <property type="entry name" value="Dimeric alpha+beta barrel"/>
    <property type="match status" value="1"/>
</dbReference>
<organism evidence="4">
    <name type="scientific">Naegleria gruberi</name>
    <name type="common">Amoeba</name>
    <dbReference type="NCBI Taxonomy" id="5762"/>
    <lineage>
        <taxon>Eukaryota</taxon>
        <taxon>Discoba</taxon>
        <taxon>Heterolobosea</taxon>
        <taxon>Tetramitia</taxon>
        <taxon>Eutetramitia</taxon>
        <taxon>Vahlkampfiidae</taxon>
        <taxon>Naegleria</taxon>
    </lineage>
</organism>
<feature type="signal peptide" evidence="1">
    <location>
        <begin position="1"/>
        <end position="22"/>
    </location>
</feature>
<evidence type="ECO:0000256" key="1">
    <source>
        <dbReference type="SAM" id="SignalP"/>
    </source>
</evidence>
<gene>
    <name evidence="3" type="ORF">NAEGRDRAFT_63700</name>
</gene>
<reference evidence="3 4" key="1">
    <citation type="journal article" date="2010" name="Cell">
        <title>The genome of Naegleria gruberi illuminates early eukaryotic versatility.</title>
        <authorList>
            <person name="Fritz-Laylin L.K."/>
            <person name="Prochnik S.E."/>
            <person name="Ginger M.L."/>
            <person name="Dacks J.B."/>
            <person name="Carpenter M.L."/>
            <person name="Field M.C."/>
            <person name="Kuo A."/>
            <person name="Paredez A."/>
            <person name="Chapman J."/>
            <person name="Pham J."/>
            <person name="Shu S."/>
            <person name="Neupane R."/>
            <person name="Cipriano M."/>
            <person name="Mancuso J."/>
            <person name="Tu H."/>
            <person name="Salamov A."/>
            <person name="Lindquist E."/>
            <person name="Shapiro H."/>
            <person name="Lucas S."/>
            <person name="Grigoriev I.V."/>
            <person name="Cande W.Z."/>
            <person name="Fulton C."/>
            <person name="Rokhsar D.S."/>
            <person name="Dawson S.C."/>
        </authorList>
    </citation>
    <scope>NUCLEOTIDE SEQUENCE [LARGE SCALE GENOMIC DNA]</scope>
    <source>
        <strain evidence="3 4">NEG-M</strain>
    </source>
</reference>
<dbReference type="SMART" id="SM00886">
    <property type="entry name" value="Dabb"/>
    <property type="match status" value="1"/>
</dbReference>
<feature type="domain" description="Stress-response A/B barrel" evidence="2">
    <location>
        <begin position="30"/>
        <end position="143"/>
    </location>
</feature>
<dbReference type="AlphaFoldDB" id="D2V4E8"/>
<dbReference type="OMA" id="RESCIHP"/>
<keyword evidence="4" id="KW-1185">Reference proteome</keyword>
<accession>D2V4E8</accession>